<gene>
    <name evidence="1" type="ORF">VNO77_15131</name>
</gene>
<reference evidence="1 2" key="1">
    <citation type="submission" date="2024-01" db="EMBL/GenBank/DDBJ databases">
        <title>The genomes of 5 underutilized Papilionoideae crops provide insights into root nodulation and disease resistanc.</title>
        <authorList>
            <person name="Jiang F."/>
        </authorList>
    </citation>
    <scope>NUCLEOTIDE SEQUENCE [LARGE SCALE GENOMIC DNA]</scope>
    <source>
        <strain evidence="1">LVBAO_FW01</strain>
        <tissue evidence="1">Leaves</tissue>
    </source>
</reference>
<dbReference type="Proteomes" id="UP001367508">
    <property type="component" value="Unassembled WGS sequence"/>
</dbReference>
<dbReference type="EMBL" id="JAYMYQ010000003">
    <property type="protein sequence ID" value="KAK7344906.1"/>
    <property type="molecule type" value="Genomic_DNA"/>
</dbReference>
<protein>
    <submittedName>
        <fullName evidence="1">Uncharacterized protein</fullName>
    </submittedName>
</protein>
<evidence type="ECO:0000313" key="1">
    <source>
        <dbReference type="EMBL" id="KAK7344906.1"/>
    </source>
</evidence>
<comment type="caution">
    <text evidence="1">The sequence shown here is derived from an EMBL/GenBank/DDBJ whole genome shotgun (WGS) entry which is preliminary data.</text>
</comment>
<keyword evidence="2" id="KW-1185">Reference proteome</keyword>
<organism evidence="1 2">
    <name type="scientific">Canavalia gladiata</name>
    <name type="common">Sword bean</name>
    <name type="synonym">Dolichos gladiatus</name>
    <dbReference type="NCBI Taxonomy" id="3824"/>
    <lineage>
        <taxon>Eukaryota</taxon>
        <taxon>Viridiplantae</taxon>
        <taxon>Streptophyta</taxon>
        <taxon>Embryophyta</taxon>
        <taxon>Tracheophyta</taxon>
        <taxon>Spermatophyta</taxon>
        <taxon>Magnoliopsida</taxon>
        <taxon>eudicotyledons</taxon>
        <taxon>Gunneridae</taxon>
        <taxon>Pentapetalae</taxon>
        <taxon>rosids</taxon>
        <taxon>fabids</taxon>
        <taxon>Fabales</taxon>
        <taxon>Fabaceae</taxon>
        <taxon>Papilionoideae</taxon>
        <taxon>50 kb inversion clade</taxon>
        <taxon>NPAAA clade</taxon>
        <taxon>indigoferoid/millettioid clade</taxon>
        <taxon>Phaseoleae</taxon>
        <taxon>Canavalia</taxon>
    </lineage>
</organism>
<dbReference type="AlphaFoldDB" id="A0AAN9LZZ4"/>
<sequence length="110" mass="12440">MCMLQRRTFSACGRRSMQSDQVVMDACALSFSSIRGQQQTDGNVQLHLIPPMTAIHHEFLFVAIRRKEKSGNKLMCQPDSVQVNVYSESKFLFSKGVRVLISTQNQLDST</sequence>
<evidence type="ECO:0000313" key="2">
    <source>
        <dbReference type="Proteomes" id="UP001367508"/>
    </source>
</evidence>
<name>A0AAN9LZZ4_CANGL</name>
<proteinExistence type="predicted"/>
<accession>A0AAN9LZZ4</accession>